<dbReference type="GO" id="GO:0008233">
    <property type="term" value="F:peptidase activity"/>
    <property type="evidence" value="ECO:0007669"/>
    <property type="project" value="UniProtKB-KW"/>
</dbReference>
<evidence type="ECO:0000256" key="1">
    <source>
        <dbReference type="ARBA" id="ARBA00008136"/>
    </source>
</evidence>
<evidence type="ECO:0000256" key="8">
    <source>
        <dbReference type="RuleBase" id="RU364100"/>
    </source>
</evidence>
<keyword evidence="3" id="KW-0227">DNA damage</keyword>
<keyword evidence="6" id="KW-0238">DNA-binding</keyword>
<dbReference type="GO" id="GO:0006508">
    <property type="term" value="P:proteolysis"/>
    <property type="evidence" value="ECO:0007669"/>
    <property type="project" value="UniProtKB-KW"/>
</dbReference>
<dbReference type="Pfam" id="PF02586">
    <property type="entry name" value="SRAP"/>
    <property type="match status" value="1"/>
</dbReference>
<dbReference type="Gene3D" id="3.90.1680.10">
    <property type="entry name" value="SOS response associated peptidase-like"/>
    <property type="match status" value="1"/>
</dbReference>
<dbReference type="EC" id="3.4.-.-" evidence="8"/>
<keyword evidence="4 8" id="KW-0378">Hydrolase</keyword>
<keyword evidence="7" id="KW-0456">Lyase</keyword>
<dbReference type="HOGENOM" id="CLU_035990_6_2_5"/>
<keyword evidence="5" id="KW-0190">Covalent protein-DNA linkage</keyword>
<evidence type="ECO:0000256" key="5">
    <source>
        <dbReference type="ARBA" id="ARBA00023124"/>
    </source>
</evidence>
<protein>
    <recommendedName>
        <fullName evidence="8">Abasic site processing protein</fullName>
        <ecNumber evidence="8">3.4.-.-</ecNumber>
    </recommendedName>
</protein>
<evidence type="ECO:0000256" key="2">
    <source>
        <dbReference type="ARBA" id="ARBA00022670"/>
    </source>
</evidence>
<evidence type="ECO:0000256" key="7">
    <source>
        <dbReference type="ARBA" id="ARBA00023239"/>
    </source>
</evidence>
<name>D5BRN6_PUNMI</name>
<organism evidence="9 10">
    <name type="scientific">Puniceispirillum marinum (strain IMCC1322)</name>
    <dbReference type="NCBI Taxonomy" id="488538"/>
    <lineage>
        <taxon>Bacteria</taxon>
        <taxon>Pseudomonadati</taxon>
        <taxon>Pseudomonadota</taxon>
        <taxon>Alphaproteobacteria</taxon>
        <taxon>Candidatus Puniceispirillales</taxon>
        <taxon>Candidatus Puniceispirillaceae</taxon>
        <taxon>Candidatus Puniceispirillum</taxon>
    </lineage>
</organism>
<gene>
    <name evidence="9" type="ordered locus">SAR116_0690</name>
</gene>
<dbReference type="OrthoDB" id="9782620at2"/>
<dbReference type="AlphaFoldDB" id="D5BRN6"/>
<evidence type="ECO:0000313" key="10">
    <source>
        <dbReference type="Proteomes" id="UP000007460"/>
    </source>
</evidence>
<dbReference type="Proteomes" id="UP000007460">
    <property type="component" value="Chromosome"/>
</dbReference>
<keyword evidence="2 8" id="KW-0645">Protease</keyword>
<dbReference type="InterPro" id="IPR003738">
    <property type="entry name" value="SRAP"/>
</dbReference>
<dbReference type="STRING" id="488538.SAR116_0690"/>
<dbReference type="InterPro" id="IPR036590">
    <property type="entry name" value="SRAP-like"/>
</dbReference>
<dbReference type="EMBL" id="CP001751">
    <property type="protein sequence ID" value="ADE38933.1"/>
    <property type="molecule type" value="Genomic_DNA"/>
</dbReference>
<accession>D5BRN6</accession>
<evidence type="ECO:0000256" key="3">
    <source>
        <dbReference type="ARBA" id="ARBA00022763"/>
    </source>
</evidence>
<evidence type="ECO:0000313" key="9">
    <source>
        <dbReference type="EMBL" id="ADE38933.1"/>
    </source>
</evidence>
<dbReference type="KEGG" id="apb:SAR116_0690"/>
<dbReference type="RefSeq" id="WP_013045562.1">
    <property type="nucleotide sequence ID" value="NC_014010.1"/>
</dbReference>
<sequence>MCGRFTSTATPEELMRLFGVSMLKNMRPRWNVAPSQSVTIITREGLQNEAVTAKWGLPPATSKASFLINARMETVTEKPTFRDAFRLSRCIVPSSGWFEWSAPKTPWHVQLRDGDVMGFAGLTFQRGGDLHFVIMTSAANEKLSEIHHRQPLVIAADAWNQWLGSDLELAARQCKIAPSHLFNWYRVAADVGNVGNDNPELVTPLSADALLPAKPDQADLFD</sequence>
<dbReference type="SUPFAM" id="SSF143081">
    <property type="entry name" value="BB1717-like"/>
    <property type="match status" value="1"/>
</dbReference>
<proteinExistence type="inferred from homology"/>
<reference evidence="9 10" key="1">
    <citation type="journal article" date="2010" name="J. Bacteriol.">
        <title>Complete genome sequence of "Candidatus Puniceispirillum marinum" IMCC1322, a representative of the SAR116 clade in the Alphaproteobacteria.</title>
        <authorList>
            <person name="Oh H.M."/>
            <person name="Kwon K.K."/>
            <person name="Kang I."/>
            <person name="Kang S.G."/>
            <person name="Lee J.H."/>
            <person name="Kim S.J."/>
            <person name="Cho J.C."/>
        </authorList>
    </citation>
    <scope>NUCLEOTIDE SEQUENCE [LARGE SCALE GENOMIC DNA]</scope>
    <source>
        <strain evidence="9 10">IMCC1322</strain>
    </source>
</reference>
<comment type="similarity">
    <text evidence="1 8">Belongs to the SOS response-associated peptidase family.</text>
</comment>
<dbReference type="PANTHER" id="PTHR13604">
    <property type="entry name" value="DC12-RELATED"/>
    <property type="match status" value="1"/>
</dbReference>
<evidence type="ECO:0000256" key="4">
    <source>
        <dbReference type="ARBA" id="ARBA00022801"/>
    </source>
</evidence>
<dbReference type="PANTHER" id="PTHR13604:SF0">
    <property type="entry name" value="ABASIC SITE PROCESSING PROTEIN HMCES"/>
    <property type="match status" value="1"/>
</dbReference>
<dbReference type="eggNOG" id="COG2135">
    <property type="taxonomic scope" value="Bacteria"/>
</dbReference>
<evidence type="ECO:0000256" key="6">
    <source>
        <dbReference type="ARBA" id="ARBA00023125"/>
    </source>
</evidence>
<dbReference type="GO" id="GO:0106300">
    <property type="term" value="P:protein-DNA covalent cross-linking repair"/>
    <property type="evidence" value="ECO:0007669"/>
    <property type="project" value="InterPro"/>
</dbReference>
<dbReference type="GO" id="GO:0003697">
    <property type="term" value="F:single-stranded DNA binding"/>
    <property type="evidence" value="ECO:0007669"/>
    <property type="project" value="InterPro"/>
</dbReference>
<dbReference type="GO" id="GO:0016829">
    <property type="term" value="F:lyase activity"/>
    <property type="evidence" value="ECO:0007669"/>
    <property type="project" value="UniProtKB-KW"/>
</dbReference>
<keyword evidence="10" id="KW-1185">Reference proteome</keyword>